<feature type="chain" id="PRO_5005505185" description="Zinc transport system substrate-binding protein" evidence="1">
    <location>
        <begin position="25"/>
        <end position="405"/>
    </location>
</feature>
<dbReference type="SUPFAM" id="SSF50998">
    <property type="entry name" value="Quinoprotein alcohol dehydrogenase-like"/>
    <property type="match status" value="1"/>
</dbReference>
<name>A0A0K6I5U4_9HYPH</name>
<proteinExistence type="predicted"/>
<reference evidence="3" key="1">
    <citation type="submission" date="2015-08" db="EMBL/GenBank/DDBJ databases">
        <authorList>
            <person name="Varghese N."/>
        </authorList>
    </citation>
    <scope>NUCLEOTIDE SEQUENCE [LARGE SCALE GENOMIC DNA]</scope>
    <source>
        <strain evidence="3">DSM 23407</strain>
    </source>
</reference>
<dbReference type="RefSeq" id="WP_072242623.1">
    <property type="nucleotide sequence ID" value="NZ_CYHE01000010.1"/>
</dbReference>
<dbReference type="InterPro" id="IPR011047">
    <property type="entry name" value="Quinoprotein_ADH-like_sf"/>
</dbReference>
<organism evidence="2 3">
    <name type="scientific">Pannonibacter indicus</name>
    <dbReference type="NCBI Taxonomy" id="466044"/>
    <lineage>
        <taxon>Bacteria</taxon>
        <taxon>Pseudomonadati</taxon>
        <taxon>Pseudomonadota</taxon>
        <taxon>Alphaproteobacteria</taxon>
        <taxon>Hyphomicrobiales</taxon>
        <taxon>Stappiaceae</taxon>
        <taxon>Pannonibacter</taxon>
    </lineage>
</organism>
<keyword evidence="3" id="KW-1185">Reference proteome</keyword>
<feature type="signal peptide" evidence="1">
    <location>
        <begin position="1"/>
        <end position="24"/>
    </location>
</feature>
<dbReference type="AlphaFoldDB" id="A0A0K6I5U4"/>
<protein>
    <recommendedName>
        <fullName evidence="4">Zinc transport system substrate-binding protein</fullName>
    </recommendedName>
</protein>
<evidence type="ECO:0000313" key="3">
    <source>
        <dbReference type="Proteomes" id="UP000183900"/>
    </source>
</evidence>
<evidence type="ECO:0000313" key="2">
    <source>
        <dbReference type="EMBL" id="CUA98505.1"/>
    </source>
</evidence>
<evidence type="ECO:0000256" key="1">
    <source>
        <dbReference type="SAM" id="SignalP"/>
    </source>
</evidence>
<accession>A0A0K6I5U4</accession>
<gene>
    <name evidence="2" type="ORF">Ga0061067_11023</name>
</gene>
<dbReference type="EMBL" id="CYHE01000010">
    <property type="protein sequence ID" value="CUA98505.1"/>
    <property type="molecule type" value="Genomic_DNA"/>
</dbReference>
<keyword evidence="1" id="KW-0732">Signal</keyword>
<sequence>MLRQTTALALAMMALAAGGTMVRAEEKAQSHWRVFVGDHSTGKITALDLDKPDQRWTFEVKSHARLYPFGDGAGIAVVQAEADRADFLKSGITLESHGDHADLEVSDPALLSTSMEGGNPVHVVEHSGVLAINFDKDAKATLADVKGLLGGDPQMRDFPQEIAHHGFVAVFGDYVLSTVSAKEKPEGASSLPRLGLQAFSADGKPVSDLASCPGIHGEAFSGAYLAAGCEDGILTVKTDGAKPEFSLLPYPADFPKGKTGTLLGVKGMQAFLGNYGADGLVVVDPSDAPHFTRVTLPFRRVDFVLDPAKPQNAYVLTEDGTLHRFNILSGDFEVSSKVTEPYSMDGHWRDPRPRLAVAGDTVVMTDPNKGLLRLISTSDLKQTGEIPVEGMPYTIAITGGSGISH</sequence>
<evidence type="ECO:0008006" key="4">
    <source>
        <dbReference type="Google" id="ProtNLM"/>
    </source>
</evidence>
<dbReference type="Proteomes" id="UP000183900">
    <property type="component" value="Unassembled WGS sequence"/>
</dbReference>